<proteinExistence type="predicted"/>
<reference evidence="2" key="1">
    <citation type="submission" date="2020-02" db="EMBL/GenBank/DDBJ databases">
        <authorList>
            <person name="Meier V. D."/>
        </authorList>
    </citation>
    <scope>NUCLEOTIDE SEQUENCE</scope>
    <source>
        <strain evidence="2">AVDCRST_MAG73</strain>
    </source>
</reference>
<feature type="region of interest" description="Disordered" evidence="1">
    <location>
        <begin position="34"/>
        <end position="450"/>
    </location>
</feature>
<feature type="compositionally biased region" description="Low complexity" evidence="1">
    <location>
        <begin position="195"/>
        <end position="218"/>
    </location>
</feature>
<feature type="compositionally biased region" description="Gly residues" evidence="1">
    <location>
        <begin position="303"/>
        <end position="315"/>
    </location>
</feature>
<name>A0A6J4V4N0_9BACT</name>
<dbReference type="AlphaFoldDB" id="A0A6J4V4N0"/>
<feature type="compositionally biased region" description="Gly residues" evidence="1">
    <location>
        <begin position="61"/>
        <end position="71"/>
    </location>
</feature>
<gene>
    <name evidence="2" type="ORF">AVDCRST_MAG73-4038</name>
</gene>
<organism evidence="2">
    <name type="scientific">uncultured Thermomicrobiales bacterium</name>
    <dbReference type="NCBI Taxonomy" id="1645740"/>
    <lineage>
        <taxon>Bacteria</taxon>
        <taxon>Pseudomonadati</taxon>
        <taxon>Thermomicrobiota</taxon>
        <taxon>Thermomicrobia</taxon>
        <taxon>Thermomicrobiales</taxon>
        <taxon>environmental samples</taxon>
    </lineage>
</organism>
<protein>
    <submittedName>
        <fullName evidence="2">Uncharacterized protein</fullName>
    </submittedName>
</protein>
<feature type="compositionally biased region" description="Basic and acidic residues" evidence="1">
    <location>
        <begin position="184"/>
        <end position="194"/>
    </location>
</feature>
<feature type="compositionally biased region" description="Basic residues" evidence="1">
    <location>
        <begin position="438"/>
        <end position="450"/>
    </location>
</feature>
<feature type="compositionally biased region" description="Basic residues" evidence="1">
    <location>
        <begin position="77"/>
        <end position="93"/>
    </location>
</feature>
<evidence type="ECO:0000313" key="2">
    <source>
        <dbReference type="EMBL" id="CAA9564588.1"/>
    </source>
</evidence>
<feature type="compositionally biased region" description="Low complexity" evidence="1">
    <location>
        <begin position="406"/>
        <end position="416"/>
    </location>
</feature>
<feature type="compositionally biased region" description="Gly residues" evidence="1">
    <location>
        <begin position="35"/>
        <end position="53"/>
    </location>
</feature>
<evidence type="ECO:0000256" key="1">
    <source>
        <dbReference type="SAM" id="MobiDB-lite"/>
    </source>
</evidence>
<accession>A0A6J4V4N0</accession>
<feature type="compositionally biased region" description="Basic residues" evidence="1">
    <location>
        <begin position="113"/>
        <end position="132"/>
    </location>
</feature>
<feature type="non-terminal residue" evidence="2">
    <location>
        <position position="450"/>
    </location>
</feature>
<feature type="compositionally biased region" description="Basic residues" evidence="1">
    <location>
        <begin position="165"/>
        <end position="180"/>
    </location>
</feature>
<feature type="non-terminal residue" evidence="2">
    <location>
        <position position="1"/>
    </location>
</feature>
<feature type="compositionally biased region" description="Low complexity" evidence="1">
    <location>
        <begin position="324"/>
        <end position="345"/>
    </location>
</feature>
<sequence length="450" mass="47546">GPAAPPRAVQTTADNGFFGDRDHRAERLLWPVLGRRGGAGAAGRRGGGRGGVGAARRAGAAGRGVGLGLEPGGVARRGLRAGSVRRPRLARRRDHADDPGHQRQAAADPRASGRGRPRRRPRRARPPRHPQRRAGSAGGADRRRRRAVRAGDVAGPAALPDPRAAYRRPGHAARRRRVRLLRLPPHDRWTRTGDVRAGLPPGRGPARARIAAAPAVRRPPGRRPPVPRPVPDRRRPRPPAGGPADDRPLAGDGAGRPAPGPGRGAVHRAPPWGVPQPRHLRPLLGRAGPGDRRAGGRPRRLGRGLGGPGTVGRGGGRQRHRGRVGPAAAGPTRPRPRPNAADPGRTGQDHALLHRRLPPRTALGGHRLPPRLDPAPDHRPDAGGPGRDPSRAARRRAPARPDPARRVPTAAPPRVGGAPGAGGRTGRTTDKRWGARGGWRRRGQARRAGL</sequence>
<dbReference type="EMBL" id="CADCWE010000262">
    <property type="protein sequence ID" value="CAA9564588.1"/>
    <property type="molecule type" value="Genomic_DNA"/>
</dbReference>
<feature type="region of interest" description="Disordered" evidence="1">
    <location>
        <begin position="1"/>
        <end position="20"/>
    </location>
</feature>